<evidence type="ECO:0000259" key="5">
    <source>
        <dbReference type="PROSITE" id="PS50102"/>
    </source>
</evidence>
<feature type="compositionally biased region" description="Polar residues" evidence="3">
    <location>
        <begin position="325"/>
        <end position="334"/>
    </location>
</feature>
<keyword evidence="7" id="KW-1185">Reference proteome</keyword>
<feature type="domain" description="RRM" evidence="5">
    <location>
        <begin position="238"/>
        <end position="317"/>
    </location>
</feature>
<evidence type="ECO:0000259" key="4">
    <source>
        <dbReference type="PROSITE" id="PS50020"/>
    </source>
</evidence>
<dbReference type="SMART" id="SM00456">
    <property type="entry name" value="WW"/>
    <property type="match status" value="1"/>
</dbReference>
<dbReference type="OrthoDB" id="407442at2759"/>
<dbReference type="AlphaFoldDB" id="A0A1Q9CFE8"/>
<dbReference type="InterPro" id="IPR035979">
    <property type="entry name" value="RBD_domain_sf"/>
</dbReference>
<dbReference type="InterPro" id="IPR000504">
    <property type="entry name" value="RRM_dom"/>
</dbReference>
<dbReference type="CDD" id="cd00201">
    <property type="entry name" value="WW"/>
    <property type="match status" value="1"/>
</dbReference>
<feature type="domain" description="WW" evidence="4">
    <location>
        <begin position="349"/>
        <end position="382"/>
    </location>
</feature>
<name>A0A1Q9CFE8_SYMMI</name>
<evidence type="ECO:0000256" key="3">
    <source>
        <dbReference type="SAM" id="MobiDB-lite"/>
    </source>
</evidence>
<keyword evidence="1 2" id="KW-0694">RNA-binding</keyword>
<dbReference type="CDD" id="cd00590">
    <property type="entry name" value="RRM_SF"/>
    <property type="match status" value="1"/>
</dbReference>
<dbReference type="SUPFAM" id="SSF51045">
    <property type="entry name" value="WW domain"/>
    <property type="match status" value="1"/>
</dbReference>
<dbReference type="Pfam" id="PF00397">
    <property type="entry name" value="WW"/>
    <property type="match status" value="1"/>
</dbReference>
<dbReference type="SMART" id="SM00360">
    <property type="entry name" value="RRM"/>
    <property type="match status" value="2"/>
</dbReference>
<dbReference type="EMBL" id="LSRX01001262">
    <property type="protein sequence ID" value="OLP81645.1"/>
    <property type="molecule type" value="Genomic_DNA"/>
</dbReference>
<feature type="region of interest" description="Disordered" evidence="3">
    <location>
        <begin position="323"/>
        <end position="364"/>
    </location>
</feature>
<dbReference type="Proteomes" id="UP000186817">
    <property type="component" value="Unassembled WGS sequence"/>
</dbReference>
<gene>
    <name evidence="6" type="ORF">AK812_SmicGene37786</name>
</gene>
<protein>
    <recommendedName>
        <fullName evidence="8">RNA recognition motif-containing protein</fullName>
    </recommendedName>
</protein>
<dbReference type="Gene3D" id="2.20.70.10">
    <property type="match status" value="1"/>
</dbReference>
<dbReference type="InterPro" id="IPR012677">
    <property type="entry name" value="Nucleotide-bd_a/b_plait_sf"/>
</dbReference>
<evidence type="ECO:0000256" key="1">
    <source>
        <dbReference type="ARBA" id="ARBA00022884"/>
    </source>
</evidence>
<dbReference type="OMA" id="CEVTMAK"/>
<dbReference type="InterPro" id="IPR036020">
    <property type="entry name" value="WW_dom_sf"/>
</dbReference>
<comment type="caution">
    <text evidence="6">The sequence shown here is derived from an EMBL/GenBank/DDBJ whole genome shotgun (WGS) entry which is preliminary data.</text>
</comment>
<dbReference type="Gene3D" id="3.30.70.330">
    <property type="match status" value="2"/>
</dbReference>
<feature type="compositionally biased region" description="Pro residues" evidence="3">
    <location>
        <begin position="338"/>
        <end position="352"/>
    </location>
</feature>
<dbReference type="PROSITE" id="PS50020">
    <property type="entry name" value="WW_DOMAIN_2"/>
    <property type="match status" value="1"/>
</dbReference>
<dbReference type="SUPFAM" id="SSF54928">
    <property type="entry name" value="RNA-binding domain, RBD"/>
    <property type="match status" value="2"/>
</dbReference>
<dbReference type="PANTHER" id="PTHR48027">
    <property type="entry name" value="HETEROGENEOUS NUCLEAR RIBONUCLEOPROTEIN 87F-RELATED"/>
    <property type="match status" value="1"/>
</dbReference>
<accession>A0A1Q9CFE8</accession>
<dbReference type="InterPro" id="IPR052462">
    <property type="entry name" value="SLIRP/GR-RBP-like"/>
</dbReference>
<proteinExistence type="predicted"/>
<dbReference type="GO" id="GO:0003723">
    <property type="term" value="F:RNA binding"/>
    <property type="evidence" value="ECO:0007669"/>
    <property type="project" value="UniProtKB-UniRule"/>
</dbReference>
<evidence type="ECO:0008006" key="8">
    <source>
        <dbReference type="Google" id="ProtNLM"/>
    </source>
</evidence>
<evidence type="ECO:0000256" key="2">
    <source>
        <dbReference type="PROSITE-ProRule" id="PRU00176"/>
    </source>
</evidence>
<sequence>MHVRLRHGWGNQLFSAGGDCSVTLARNQGMFGSGALQQAAPAAKMPIETGPKKVFVGTLPDSVDENILTEEFSNYGVVTDVFLKPGCESGRKWGFITFSTSEEAKHAKASCDRVLMLPGAERPCEVTMAKHQGMYGQDSLDRGGGTHIGGGNYNSGFGSSYNAHGSTPYGGSFGGPSGGSSLGNHRSFSIGGGYSGGGSHSSTPFKRATAPITAAPIGGAGSGFAPSGGGGPAAGGPCKVFVGSLPDGISDRTLRREFGRYGEVTDVFIKPGCEPGRQWAFVTFASASEAQQAKEATDRQLTLPGADRACEVMMAKHQGLFGQAPLSSFGQNMNSPSPAQPPPPRSPPPPHMTPWRTYKTQSGLPYYHNTQTGQTVWECPTEFVPPPGNAHAAGDRGGQGHDLLWAAGEGTPGACPLLLEESAVPKSLRFESLKSLQYGSAPFSFSEIQQAGDGAGQRDGQEQQAMLQRNRRTDASIAARSVRPPGSQLARLNVLNTSACGGFQSLSNPSNQRQPRVRCFR</sequence>
<dbReference type="PROSITE" id="PS50102">
    <property type="entry name" value="RRM"/>
    <property type="match status" value="2"/>
</dbReference>
<dbReference type="InterPro" id="IPR001202">
    <property type="entry name" value="WW_dom"/>
</dbReference>
<reference evidence="6 7" key="1">
    <citation type="submission" date="2016-02" db="EMBL/GenBank/DDBJ databases">
        <title>Genome analysis of coral dinoflagellate symbionts highlights evolutionary adaptations to a symbiotic lifestyle.</title>
        <authorList>
            <person name="Aranda M."/>
            <person name="Li Y."/>
            <person name="Liew Y.J."/>
            <person name="Baumgarten S."/>
            <person name="Simakov O."/>
            <person name="Wilson M."/>
            <person name="Piel J."/>
            <person name="Ashoor H."/>
            <person name="Bougouffa S."/>
            <person name="Bajic V.B."/>
            <person name="Ryu T."/>
            <person name="Ravasi T."/>
            <person name="Bayer T."/>
            <person name="Micklem G."/>
            <person name="Kim H."/>
            <person name="Bhak J."/>
            <person name="Lajeunesse T.C."/>
            <person name="Voolstra C.R."/>
        </authorList>
    </citation>
    <scope>NUCLEOTIDE SEQUENCE [LARGE SCALE GENOMIC DNA]</scope>
    <source>
        <strain evidence="6 7">CCMP2467</strain>
    </source>
</reference>
<organism evidence="6 7">
    <name type="scientific">Symbiodinium microadriaticum</name>
    <name type="common">Dinoflagellate</name>
    <name type="synonym">Zooxanthella microadriatica</name>
    <dbReference type="NCBI Taxonomy" id="2951"/>
    <lineage>
        <taxon>Eukaryota</taxon>
        <taxon>Sar</taxon>
        <taxon>Alveolata</taxon>
        <taxon>Dinophyceae</taxon>
        <taxon>Suessiales</taxon>
        <taxon>Symbiodiniaceae</taxon>
        <taxon>Symbiodinium</taxon>
    </lineage>
</organism>
<evidence type="ECO:0000313" key="7">
    <source>
        <dbReference type="Proteomes" id="UP000186817"/>
    </source>
</evidence>
<feature type="domain" description="RRM" evidence="5">
    <location>
        <begin position="52"/>
        <end position="131"/>
    </location>
</feature>
<evidence type="ECO:0000313" key="6">
    <source>
        <dbReference type="EMBL" id="OLP81645.1"/>
    </source>
</evidence>
<dbReference type="Pfam" id="PF00076">
    <property type="entry name" value="RRM_1"/>
    <property type="match status" value="2"/>
</dbReference>